<sequence length="269" mass="29806">MNTRVVSLVPSATESMYYLGLEDFLVGVTTHCNYPEAAKKNKKVGSFAQPDIAKVLSANPDIVLASSNLHKKVATDLSDNGIRVINSTPSTINEILAFLETLVEACLGGEGNDSIKNLRSHVENVTQENKRRKIRTLRLMFKGVNAIFIPTAGSYQYDALKILGAKQLENNNESFYLQVSLDDIKRFDPEVILLCNMDSEEEKAYPRCYNCSLEGTTCHKTACDQVNEKLSKVTAVKEGKVYPLSCSALCRPGPRLINSLKLMSNQIHK</sequence>
<evidence type="ECO:0000256" key="2">
    <source>
        <dbReference type="ARBA" id="ARBA00022729"/>
    </source>
</evidence>
<dbReference type="NCBIfam" id="NF038402">
    <property type="entry name" value="TroA_like"/>
    <property type="match status" value="1"/>
</dbReference>
<comment type="similarity">
    <text evidence="1">Belongs to the bacterial solute-binding protein 8 family.</text>
</comment>
<protein>
    <submittedName>
        <fullName evidence="4">Helical backbone metal receptor</fullName>
    </submittedName>
</protein>
<reference evidence="4" key="2">
    <citation type="submission" date="2024-06" db="EMBL/GenBank/DDBJ databases">
        <authorList>
            <person name="Petrova K.O."/>
            <person name="Toshchakov S.V."/>
            <person name="Boltjanskaja Y.V."/>
            <person name="Kevbrin V.V."/>
        </authorList>
    </citation>
    <scope>NUCLEOTIDE SEQUENCE</scope>
    <source>
        <strain evidence="4">Z-710</strain>
    </source>
</reference>
<dbReference type="GO" id="GO:0071281">
    <property type="term" value="P:cellular response to iron ion"/>
    <property type="evidence" value="ECO:0007669"/>
    <property type="project" value="TreeGrafter"/>
</dbReference>
<dbReference type="PANTHER" id="PTHR30535:SF34">
    <property type="entry name" value="MOLYBDATE-BINDING PROTEIN MOLA"/>
    <property type="match status" value="1"/>
</dbReference>
<evidence type="ECO:0000259" key="3">
    <source>
        <dbReference type="PROSITE" id="PS50983"/>
    </source>
</evidence>
<reference evidence="4" key="1">
    <citation type="journal article" date="2018" name="Antonie Van Leeuwenhoek">
        <title>Proteinivorax hydrogeniformans sp. nov., an anaerobic, haloalkaliphilic bacterium fermenting proteinaceous compounds with high hydrogen production.</title>
        <authorList>
            <person name="Boltyanskaya Y."/>
            <person name="Detkova E."/>
            <person name="Pimenov N."/>
            <person name="Kevbrin V."/>
        </authorList>
    </citation>
    <scope>NUCLEOTIDE SEQUENCE</scope>
    <source>
        <strain evidence="4">Z-710</strain>
    </source>
</reference>
<evidence type="ECO:0000256" key="1">
    <source>
        <dbReference type="ARBA" id="ARBA00008814"/>
    </source>
</evidence>
<dbReference type="RefSeq" id="WP_353893879.1">
    <property type="nucleotide sequence ID" value="NZ_CP159485.1"/>
</dbReference>
<dbReference type="PROSITE" id="PS50983">
    <property type="entry name" value="FE_B12_PBP"/>
    <property type="match status" value="1"/>
</dbReference>
<organism evidence="4">
    <name type="scientific">Proteinivorax hydrogeniformans</name>
    <dbReference type="NCBI Taxonomy" id="1826727"/>
    <lineage>
        <taxon>Bacteria</taxon>
        <taxon>Bacillati</taxon>
        <taxon>Bacillota</taxon>
        <taxon>Clostridia</taxon>
        <taxon>Eubacteriales</taxon>
        <taxon>Proteinivoracaceae</taxon>
        <taxon>Proteinivorax</taxon>
    </lineage>
</organism>
<dbReference type="Pfam" id="PF01497">
    <property type="entry name" value="Peripla_BP_2"/>
    <property type="match status" value="1"/>
</dbReference>
<dbReference type="InterPro" id="IPR002491">
    <property type="entry name" value="ABC_transptr_periplasmic_BD"/>
</dbReference>
<name>A0AAU8HVA4_9FIRM</name>
<dbReference type="PANTHER" id="PTHR30535">
    <property type="entry name" value="VITAMIN B12-BINDING PROTEIN"/>
    <property type="match status" value="1"/>
</dbReference>
<gene>
    <name evidence="4" type="ORF">PRVXH_000649</name>
</gene>
<dbReference type="EMBL" id="CP159485">
    <property type="protein sequence ID" value="XCI29331.1"/>
    <property type="molecule type" value="Genomic_DNA"/>
</dbReference>
<keyword evidence="4" id="KW-0675">Receptor</keyword>
<evidence type="ECO:0000313" key="4">
    <source>
        <dbReference type="EMBL" id="XCI29331.1"/>
    </source>
</evidence>
<dbReference type="InterPro" id="IPR054828">
    <property type="entry name" value="Vit_B12_bind_prot"/>
</dbReference>
<dbReference type="InterPro" id="IPR050902">
    <property type="entry name" value="ABC_Transporter_SBP"/>
</dbReference>
<proteinExistence type="inferred from homology"/>
<accession>A0AAU8HVA4</accession>
<dbReference type="AlphaFoldDB" id="A0AAU8HVA4"/>
<dbReference type="SUPFAM" id="SSF53807">
    <property type="entry name" value="Helical backbone' metal receptor"/>
    <property type="match status" value="1"/>
</dbReference>
<feature type="domain" description="Fe/B12 periplasmic-binding" evidence="3">
    <location>
        <begin position="4"/>
        <end position="269"/>
    </location>
</feature>
<keyword evidence="2" id="KW-0732">Signal</keyword>
<dbReference type="Gene3D" id="3.40.50.1980">
    <property type="entry name" value="Nitrogenase molybdenum iron protein domain"/>
    <property type="match status" value="2"/>
</dbReference>